<dbReference type="RefSeq" id="WP_190571456.1">
    <property type="nucleotide sequence ID" value="NZ_JACJQL010000071.1"/>
</dbReference>
<sequence length="818" mass="92998">MNTSVAIKLDNARNLLRELGDAINHLEVSYPDIFHNPEIKSQLESFRRAHEEAVARLANPRLCIATLGTTSSGKSTIVNALIGRRIAPIEAGEMSGGVLTFHHSHENKLVVNVTEGAEWFTGERLESRDEELYKQIYGVMKTYHTIRKNKECMAPQVKVFGSILPAVDLTLLGLPEGVEVELIDLPGLKSVQDRANLAVIQEQIPKAFSIVALDYAQVDDEHRKRLLEELKRVVQYLQGRTDSMLFILNRVDLRGSDDIPIADRIRQLRGEIQQVLSLEQPPEVIPFSARLLYYAQCAWGTAASDVASLVDQATRLKLLKEMLIDCAALIQQQTDQDRNLRLWFFQLGEDIREGEYISDEKMRQILEYALNWSGGRHLWNQLQTRVQESFSELVILPALVEILDSYDALARAFDTLADIRKIETKEAVDAELKRIAESRHWLNQNIQNLRQEFLTYIAENIDALKKNDLTIRSRLAQQAKEKGRRGFQTLFEAVDVVEGDLAQNLISPVRDALNANKEVYLLKEALDEVTTPVLIERIGDAYDSASRRTANFTPVPNDDLFKRAREDDRQGVKGLEVDELAVRRLYQVMRDALSTRAEFILQTQAKKIEAALQGLIDEQEKALGTLCIQQLPLLKLDQAIMAAFKQNASQNLPTLPEKFFEIPLSIGQNTSKEQEVVGKENVTQTYTEGSCFKQEKTKTVVKDVMGDVAYCELKLPNANKMAQQWAEGIAQGKDKLWDILSAWIIERLNFASNVFDKSVDEVISLAEHELQQQKKIIEDNFEAELQRWNEIEQQKAEATKIWQKLTEESRTSHVVEEK</sequence>
<dbReference type="PANTHER" id="PTHR10465">
    <property type="entry name" value="TRANSMEMBRANE GTPASE FZO1"/>
    <property type="match status" value="1"/>
</dbReference>
<evidence type="ECO:0000256" key="5">
    <source>
        <dbReference type="ARBA" id="ARBA00023136"/>
    </source>
</evidence>
<dbReference type="Proteomes" id="UP000621307">
    <property type="component" value="Unassembled WGS sequence"/>
</dbReference>
<evidence type="ECO:0000256" key="4">
    <source>
        <dbReference type="ARBA" id="ARBA00023134"/>
    </source>
</evidence>
<dbReference type="InterPro" id="IPR027417">
    <property type="entry name" value="P-loop_NTPase"/>
</dbReference>
<dbReference type="InterPro" id="IPR027094">
    <property type="entry name" value="Mitofusin_fam"/>
</dbReference>
<keyword evidence="8" id="KW-1185">Reference proteome</keyword>
<evidence type="ECO:0000256" key="3">
    <source>
        <dbReference type="ARBA" id="ARBA00022801"/>
    </source>
</evidence>
<organism evidence="7 8">
    <name type="scientific">Nostoc parmelioides FACHB-3921</name>
    <dbReference type="NCBI Taxonomy" id="2692909"/>
    <lineage>
        <taxon>Bacteria</taxon>
        <taxon>Bacillati</taxon>
        <taxon>Cyanobacteriota</taxon>
        <taxon>Cyanophyceae</taxon>
        <taxon>Nostocales</taxon>
        <taxon>Nostocaceae</taxon>
        <taxon>Nostoc</taxon>
    </lineage>
</organism>
<dbReference type="SUPFAM" id="SSF52540">
    <property type="entry name" value="P-loop containing nucleoside triphosphate hydrolases"/>
    <property type="match status" value="1"/>
</dbReference>
<reference evidence="7 8" key="1">
    <citation type="journal article" date="2020" name="ISME J.">
        <title>Comparative genomics reveals insights into cyanobacterial evolution and habitat adaptation.</title>
        <authorList>
            <person name="Chen M.Y."/>
            <person name="Teng W.K."/>
            <person name="Zhao L."/>
            <person name="Hu C.X."/>
            <person name="Zhou Y.K."/>
            <person name="Han B.P."/>
            <person name="Song L.R."/>
            <person name="Shu W.S."/>
        </authorList>
    </citation>
    <scope>NUCLEOTIDE SEQUENCE [LARGE SCALE GENOMIC DNA]</scope>
    <source>
        <strain evidence="7 8">FACHB-3921</strain>
    </source>
</reference>
<name>A0ABR8BLG5_9NOSO</name>
<evidence type="ECO:0000256" key="1">
    <source>
        <dbReference type="ARBA" id="ARBA00004370"/>
    </source>
</evidence>
<proteinExistence type="predicted"/>
<comment type="caution">
    <text evidence="7">The sequence shown here is derived from an EMBL/GenBank/DDBJ whole genome shotgun (WGS) entry which is preliminary data.</text>
</comment>
<keyword evidence="3" id="KW-0378">Hydrolase</keyword>
<dbReference type="Pfam" id="PF00350">
    <property type="entry name" value="Dynamin_N"/>
    <property type="match status" value="1"/>
</dbReference>
<dbReference type="Gene3D" id="3.40.50.300">
    <property type="entry name" value="P-loop containing nucleotide triphosphate hydrolases"/>
    <property type="match status" value="1"/>
</dbReference>
<keyword evidence="4" id="KW-0342">GTP-binding</keyword>
<dbReference type="PANTHER" id="PTHR10465:SF0">
    <property type="entry name" value="SARCALUMENIN"/>
    <property type="match status" value="1"/>
</dbReference>
<keyword evidence="5" id="KW-0472">Membrane</keyword>
<keyword evidence="2" id="KW-0547">Nucleotide-binding</keyword>
<comment type="subcellular location">
    <subcellularLocation>
        <location evidence="1">Membrane</location>
    </subcellularLocation>
</comment>
<accession>A0ABR8BLG5</accession>
<evidence type="ECO:0000259" key="6">
    <source>
        <dbReference type="Pfam" id="PF00350"/>
    </source>
</evidence>
<feature type="domain" description="Dynamin N-terminal" evidence="6">
    <location>
        <begin position="64"/>
        <end position="250"/>
    </location>
</feature>
<evidence type="ECO:0000256" key="2">
    <source>
        <dbReference type="ARBA" id="ARBA00022741"/>
    </source>
</evidence>
<gene>
    <name evidence="7" type="ORF">H6G14_27315</name>
</gene>
<dbReference type="EMBL" id="JACJQL010000071">
    <property type="protein sequence ID" value="MBD2254937.1"/>
    <property type="molecule type" value="Genomic_DNA"/>
</dbReference>
<protein>
    <submittedName>
        <fullName evidence="7">Dynamin family protein</fullName>
    </submittedName>
</protein>
<dbReference type="InterPro" id="IPR045063">
    <property type="entry name" value="Dynamin_N"/>
</dbReference>
<evidence type="ECO:0000313" key="7">
    <source>
        <dbReference type="EMBL" id="MBD2254937.1"/>
    </source>
</evidence>
<evidence type="ECO:0000313" key="8">
    <source>
        <dbReference type="Proteomes" id="UP000621307"/>
    </source>
</evidence>